<comment type="catalytic activity">
    <reaction evidence="1">
        <text>ATP + protein L-histidine = ADP + protein N-phospho-L-histidine.</text>
        <dbReference type="EC" id="2.7.13.3"/>
    </reaction>
</comment>
<dbReference type="EMBL" id="FWYF01000001">
    <property type="protein sequence ID" value="SMD32384.1"/>
    <property type="molecule type" value="Genomic_DNA"/>
</dbReference>
<dbReference type="EC" id="2.7.13.3" evidence="2"/>
<proteinExistence type="predicted"/>
<dbReference type="SUPFAM" id="SSF47384">
    <property type="entry name" value="Homodimeric domain of signal transducing histidine kinase"/>
    <property type="match status" value="1"/>
</dbReference>
<dbReference type="PROSITE" id="PS50112">
    <property type="entry name" value="PAS"/>
    <property type="match status" value="1"/>
</dbReference>
<dbReference type="SMART" id="SM00388">
    <property type="entry name" value="HisKA"/>
    <property type="match status" value="1"/>
</dbReference>
<gene>
    <name evidence="9" type="ORF">SAMN04488029_0729</name>
</gene>
<name>A0A1W2G7A7_REIFA</name>
<protein>
    <recommendedName>
        <fullName evidence="2">histidine kinase</fullName>
        <ecNumber evidence="2">2.7.13.3</ecNumber>
    </recommendedName>
</protein>
<dbReference type="PROSITE" id="PS50113">
    <property type="entry name" value="PAC"/>
    <property type="match status" value="1"/>
</dbReference>
<dbReference type="InterPro" id="IPR001610">
    <property type="entry name" value="PAC"/>
</dbReference>
<dbReference type="GO" id="GO:0000155">
    <property type="term" value="F:phosphorelay sensor kinase activity"/>
    <property type="evidence" value="ECO:0007669"/>
    <property type="project" value="InterPro"/>
</dbReference>
<evidence type="ECO:0000259" key="7">
    <source>
        <dbReference type="PROSITE" id="PS50112"/>
    </source>
</evidence>
<feature type="domain" description="Histidine kinase" evidence="6">
    <location>
        <begin position="213"/>
        <end position="424"/>
    </location>
</feature>
<dbReference type="InterPro" id="IPR036890">
    <property type="entry name" value="HATPase_C_sf"/>
</dbReference>
<dbReference type="CDD" id="cd00082">
    <property type="entry name" value="HisKA"/>
    <property type="match status" value="1"/>
</dbReference>
<dbReference type="NCBIfam" id="TIGR00229">
    <property type="entry name" value="sensory_box"/>
    <property type="match status" value="1"/>
</dbReference>
<evidence type="ECO:0000256" key="2">
    <source>
        <dbReference type="ARBA" id="ARBA00012438"/>
    </source>
</evidence>
<dbReference type="PANTHER" id="PTHR43304:SF1">
    <property type="entry name" value="PAC DOMAIN-CONTAINING PROTEIN"/>
    <property type="match status" value="1"/>
</dbReference>
<dbReference type="STRING" id="692418.SAMN04488029_0729"/>
<dbReference type="InterPro" id="IPR036097">
    <property type="entry name" value="HisK_dim/P_sf"/>
</dbReference>
<dbReference type="Pfam" id="PF13426">
    <property type="entry name" value="PAS_9"/>
    <property type="match status" value="1"/>
</dbReference>
<reference evidence="9 10" key="1">
    <citation type="submission" date="2017-04" db="EMBL/GenBank/DDBJ databases">
        <authorList>
            <person name="Afonso C.L."/>
            <person name="Miller P.J."/>
            <person name="Scott M.A."/>
            <person name="Spackman E."/>
            <person name="Goraichik I."/>
            <person name="Dimitrov K.M."/>
            <person name="Suarez D.L."/>
            <person name="Swayne D.E."/>
        </authorList>
    </citation>
    <scope>NUCLEOTIDE SEQUENCE [LARGE SCALE GENOMIC DNA]</scope>
    <source>
        <strain evidence="9 10">DSM 26133</strain>
    </source>
</reference>
<dbReference type="PANTHER" id="PTHR43304">
    <property type="entry name" value="PHYTOCHROME-LIKE PROTEIN CPH1"/>
    <property type="match status" value="1"/>
</dbReference>
<evidence type="ECO:0000313" key="10">
    <source>
        <dbReference type="Proteomes" id="UP000192472"/>
    </source>
</evidence>
<dbReference type="InterPro" id="IPR035965">
    <property type="entry name" value="PAS-like_dom_sf"/>
</dbReference>
<dbReference type="InterPro" id="IPR004358">
    <property type="entry name" value="Sig_transdc_His_kin-like_C"/>
</dbReference>
<accession>A0A1W2G7A7</accession>
<dbReference type="Pfam" id="PF02518">
    <property type="entry name" value="HATPase_c"/>
    <property type="match status" value="1"/>
</dbReference>
<dbReference type="SMART" id="SM00086">
    <property type="entry name" value="PAC"/>
    <property type="match status" value="1"/>
</dbReference>
<evidence type="ECO:0000256" key="5">
    <source>
        <dbReference type="ARBA" id="ARBA00022777"/>
    </source>
</evidence>
<dbReference type="InterPro" id="IPR000700">
    <property type="entry name" value="PAS-assoc_C"/>
</dbReference>
<dbReference type="PROSITE" id="PS50109">
    <property type="entry name" value="HIS_KIN"/>
    <property type="match status" value="1"/>
</dbReference>
<evidence type="ECO:0000256" key="1">
    <source>
        <dbReference type="ARBA" id="ARBA00000085"/>
    </source>
</evidence>
<dbReference type="RefSeq" id="WP_084371043.1">
    <property type="nucleotide sequence ID" value="NZ_FWYF01000001.1"/>
</dbReference>
<dbReference type="InterPro" id="IPR003594">
    <property type="entry name" value="HATPase_dom"/>
</dbReference>
<dbReference type="InterPro" id="IPR005467">
    <property type="entry name" value="His_kinase_dom"/>
</dbReference>
<sequence length="428" mass="48613">MSEETIKEVFDIIVNMEVVRAQKELPEYDEGDASASIVDALNIVTVALEDRQSEIDNLKETNKELLLSLQEVSRYQSALDISSIVSIGDENGNIVYVNDLFCQLSGYEKEELIGKNHNILKSDQHKRIFWDGMWQIISQGNIWHNEIMNLNKEGIGYWVDTTIVPFFNSKGEIVSYLSMGHDITKRKLQEEEAKEYHLQLESINKNLEDFAHTVSHDLKSPLNNAKGLVSIIEASLGEDQPPEVKEYLSLLNQTNDKMRSLIDGILQYSKASGRDAKLDRILLEPFIKEVANTLTEKGKAKLIFRNTLPEISYNETVLKQVISNLMSNAIKFNDKDQCVIEFASRMDDHYYHISISDNGPGVAKEFQEDMFKLFNKVNKDETKDSSGVGLATVKKIINEAGGNIWVDSELGQGTKFTFTVRIKPKVHW</sequence>
<keyword evidence="4" id="KW-0808">Transferase</keyword>
<feature type="domain" description="PAC" evidence="8">
    <location>
        <begin position="143"/>
        <end position="195"/>
    </location>
</feature>
<dbReference type="CDD" id="cd00130">
    <property type="entry name" value="PAS"/>
    <property type="match status" value="1"/>
</dbReference>
<dbReference type="Gene3D" id="3.30.450.20">
    <property type="entry name" value="PAS domain"/>
    <property type="match status" value="1"/>
</dbReference>
<keyword evidence="5" id="KW-0418">Kinase</keyword>
<dbReference type="InterPro" id="IPR052162">
    <property type="entry name" value="Sensor_kinase/Photoreceptor"/>
</dbReference>
<dbReference type="InterPro" id="IPR000014">
    <property type="entry name" value="PAS"/>
</dbReference>
<dbReference type="SUPFAM" id="SSF55785">
    <property type="entry name" value="PYP-like sensor domain (PAS domain)"/>
    <property type="match status" value="1"/>
</dbReference>
<evidence type="ECO:0000313" key="9">
    <source>
        <dbReference type="EMBL" id="SMD32384.1"/>
    </source>
</evidence>
<evidence type="ECO:0000256" key="4">
    <source>
        <dbReference type="ARBA" id="ARBA00022679"/>
    </source>
</evidence>
<dbReference type="SUPFAM" id="SSF55874">
    <property type="entry name" value="ATPase domain of HSP90 chaperone/DNA topoisomerase II/histidine kinase"/>
    <property type="match status" value="1"/>
</dbReference>
<evidence type="ECO:0000256" key="3">
    <source>
        <dbReference type="ARBA" id="ARBA00022553"/>
    </source>
</evidence>
<dbReference type="Gene3D" id="1.10.287.130">
    <property type="match status" value="1"/>
</dbReference>
<dbReference type="Proteomes" id="UP000192472">
    <property type="component" value="Unassembled WGS sequence"/>
</dbReference>
<feature type="domain" description="PAS" evidence="7">
    <location>
        <begin position="71"/>
        <end position="116"/>
    </location>
</feature>
<dbReference type="Pfam" id="PF00512">
    <property type="entry name" value="HisKA"/>
    <property type="match status" value="1"/>
</dbReference>
<dbReference type="OrthoDB" id="9757990at2"/>
<organism evidence="9 10">
    <name type="scientific">Reichenbachiella faecimaris</name>
    <dbReference type="NCBI Taxonomy" id="692418"/>
    <lineage>
        <taxon>Bacteria</taxon>
        <taxon>Pseudomonadati</taxon>
        <taxon>Bacteroidota</taxon>
        <taxon>Cytophagia</taxon>
        <taxon>Cytophagales</taxon>
        <taxon>Reichenbachiellaceae</taxon>
        <taxon>Reichenbachiella</taxon>
    </lineage>
</organism>
<dbReference type="SMART" id="SM00387">
    <property type="entry name" value="HATPase_c"/>
    <property type="match status" value="1"/>
</dbReference>
<evidence type="ECO:0000259" key="6">
    <source>
        <dbReference type="PROSITE" id="PS50109"/>
    </source>
</evidence>
<evidence type="ECO:0000259" key="8">
    <source>
        <dbReference type="PROSITE" id="PS50113"/>
    </source>
</evidence>
<dbReference type="Gene3D" id="3.30.565.10">
    <property type="entry name" value="Histidine kinase-like ATPase, C-terminal domain"/>
    <property type="match status" value="1"/>
</dbReference>
<dbReference type="InterPro" id="IPR003661">
    <property type="entry name" value="HisK_dim/P_dom"/>
</dbReference>
<keyword evidence="3" id="KW-0597">Phosphoprotein</keyword>
<keyword evidence="10" id="KW-1185">Reference proteome</keyword>
<dbReference type="AlphaFoldDB" id="A0A1W2G7A7"/>
<dbReference type="PRINTS" id="PR00344">
    <property type="entry name" value="BCTRLSENSOR"/>
</dbReference>